<feature type="signal peptide" evidence="1">
    <location>
        <begin position="1"/>
        <end position="18"/>
    </location>
</feature>
<comment type="caution">
    <text evidence="2">The sequence shown here is derived from an EMBL/GenBank/DDBJ whole genome shotgun (WGS) entry which is preliminary data.</text>
</comment>
<dbReference type="Proteomes" id="UP000807769">
    <property type="component" value="Unassembled WGS sequence"/>
</dbReference>
<dbReference type="AlphaFoldDB" id="A0A9P7J840"/>
<sequence>MLFKYIAVFAVGISATLAQTIELGFPQNGDNFCPGQEVVVQAIQPESLASCIQVGIALAIDDCVNGSCPDPAEALGSVLYAGSWTPENHPPGGFYQNVTVTIPSLPCRGVLLSLHLRTCVSLGYEIFRFYLHSPV</sequence>
<dbReference type="OrthoDB" id="2841294at2759"/>
<dbReference type="RefSeq" id="XP_041187947.1">
    <property type="nucleotide sequence ID" value="XM_041331672.1"/>
</dbReference>
<gene>
    <name evidence="2" type="ORF">BJ212DRAFT_1282129</name>
</gene>
<feature type="chain" id="PRO_5040454298" evidence="1">
    <location>
        <begin position="19"/>
        <end position="135"/>
    </location>
</feature>
<name>A0A9P7J840_9AGAM</name>
<organism evidence="2 3">
    <name type="scientific">Suillus subaureus</name>
    <dbReference type="NCBI Taxonomy" id="48587"/>
    <lineage>
        <taxon>Eukaryota</taxon>
        <taxon>Fungi</taxon>
        <taxon>Dikarya</taxon>
        <taxon>Basidiomycota</taxon>
        <taxon>Agaricomycotina</taxon>
        <taxon>Agaricomycetes</taxon>
        <taxon>Agaricomycetidae</taxon>
        <taxon>Boletales</taxon>
        <taxon>Suillineae</taxon>
        <taxon>Suillaceae</taxon>
        <taxon>Suillus</taxon>
    </lineage>
</organism>
<dbReference type="EMBL" id="JABBWG010000044">
    <property type="protein sequence ID" value="KAG1807278.1"/>
    <property type="molecule type" value="Genomic_DNA"/>
</dbReference>
<evidence type="ECO:0000313" key="3">
    <source>
        <dbReference type="Proteomes" id="UP000807769"/>
    </source>
</evidence>
<evidence type="ECO:0000256" key="1">
    <source>
        <dbReference type="SAM" id="SignalP"/>
    </source>
</evidence>
<protein>
    <submittedName>
        <fullName evidence="2">Uncharacterized protein</fullName>
    </submittedName>
</protein>
<reference evidence="2" key="1">
    <citation type="journal article" date="2020" name="New Phytol.">
        <title>Comparative genomics reveals dynamic genome evolution in host specialist ectomycorrhizal fungi.</title>
        <authorList>
            <person name="Lofgren L.A."/>
            <person name="Nguyen N.H."/>
            <person name="Vilgalys R."/>
            <person name="Ruytinx J."/>
            <person name="Liao H.L."/>
            <person name="Branco S."/>
            <person name="Kuo A."/>
            <person name="LaButti K."/>
            <person name="Lipzen A."/>
            <person name="Andreopoulos W."/>
            <person name="Pangilinan J."/>
            <person name="Riley R."/>
            <person name="Hundley H."/>
            <person name="Na H."/>
            <person name="Barry K."/>
            <person name="Grigoriev I.V."/>
            <person name="Stajich J.E."/>
            <person name="Kennedy P.G."/>
        </authorList>
    </citation>
    <scope>NUCLEOTIDE SEQUENCE</scope>
    <source>
        <strain evidence="2">MN1</strain>
    </source>
</reference>
<keyword evidence="1" id="KW-0732">Signal</keyword>
<accession>A0A9P7J840</accession>
<keyword evidence="3" id="KW-1185">Reference proteome</keyword>
<evidence type="ECO:0000313" key="2">
    <source>
        <dbReference type="EMBL" id="KAG1807278.1"/>
    </source>
</evidence>
<proteinExistence type="predicted"/>
<dbReference type="GeneID" id="64625689"/>